<evidence type="ECO:0000259" key="2">
    <source>
        <dbReference type="Pfam" id="PF01521"/>
    </source>
</evidence>
<proteinExistence type="inferred from homology"/>
<evidence type="ECO:0000313" key="4">
    <source>
        <dbReference type="Proteomes" id="UP001595444"/>
    </source>
</evidence>
<dbReference type="Proteomes" id="UP001595444">
    <property type="component" value="Unassembled WGS sequence"/>
</dbReference>
<sequence length="109" mass="12119">MKSVIAITDKAADHIRELLAKKETALGIKLGTEKHGCSGLGYTVDYVEEPQDDLELVEDKGVKVYVDRKSLLFLLGTEMDWEDSMFSTGFKFSNPNEKGRCGCGESFHV</sequence>
<keyword evidence="4" id="KW-1185">Reference proteome</keyword>
<dbReference type="NCBIfam" id="TIGR00049">
    <property type="entry name" value="iron-sulfur cluster assembly accessory protein"/>
    <property type="match status" value="1"/>
</dbReference>
<dbReference type="PROSITE" id="PS01152">
    <property type="entry name" value="HESB"/>
    <property type="match status" value="1"/>
</dbReference>
<evidence type="ECO:0000256" key="1">
    <source>
        <dbReference type="ARBA" id="ARBA00006718"/>
    </source>
</evidence>
<evidence type="ECO:0000313" key="3">
    <source>
        <dbReference type="EMBL" id="MFC3052194.1"/>
    </source>
</evidence>
<protein>
    <submittedName>
        <fullName evidence="3">HesB/IscA family protein</fullName>
    </submittedName>
</protein>
<dbReference type="InterPro" id="IPR050322">
    <property type="entry name" value="Fe-S_cluster_asmbl/transfer"/>
</dbReference>
<dbReference type="Pfam" id="PF01521">
    <property type="entry name" value="Fe-S_biosyn"/>
    <property type="match status" value="1"/>
</dbReference>
<name>A0ABV7D593_9PROT</name>
<organism evidence="3 4">
    <name type="scientific">Kordiimonas pumila</name>
    <dbReference type="NCBI Taxonomy" id="2161677"/>
    <lineage>
        <taxon>Bacteria</taxon>
        <taxon>Pseudomonadati</taxon>
        <taxon>Pseudomonadota</taxon>
        <taxon>Alphaproteobacteria</taxon>
        <taxon>Kordiimonadales</taxon>
        <taxon>Kordiimonadaceae</taxon>
        <taxon>Kordiimonas</taxon>
    </lineage>
</organism>
<accession>A0ABV7D593</accession>
<dbReference type="PANTHER" id="PTHR10072:SF41">
    <property type="entry name" value="IRON-SULFUR CLUSTER ASSEMBLY 1 HOMOLOG, MITOCHONDRIAL"/>
    <property type="match status" value="1"/>
</dbReference>
<comment type="similarity">
    <text evidence="1">Belongs to the HesB/IscA family.</text>
</comment>
<dbReference type="InterPro" id="IPR017870">
    <property type="entry name" value="FeS_cluster_insertion_CS"/>
</dbReference>
<dbReference type="RefSeq" id="WP_194214119.1">
    <property type="nucleotide sequence ID" value="NZ_CP061205.1"/>
</dbReference>
<dbReference type="InterPro" id="IPR016092">
    <property type="entry name" value="ATAP"/>
</dbReference>
<reference evidence="4" key="1">
    <citation type="journal article" date="2019" name="Int. J. Syst. Evol. Microbiol.">
        <title>The Global Catalogue of Microorganisms (GCM) 10K type strain sequencing project: providing services to taxonomists for standard genome sequencing and annotation.</title>
        <authorList>
            <consortium name="The Broad Institute Genomics Platform"/>
            <consortium name="The Broad Institute Genome Sequencing Center for Infectious Disease"/>
            <person name="Wu L."/>
            <person name="Ma J."/>
        </authorList>
    </citation>
    <scope>NUCLEOTIDE SEQUENCE [LARGE SCALE GENOMIC DNA]</scope>
    <source>
        <strain evidence="4">KCTC 62164</strain>
    </source>
</reference>
<dbReference type="EMBL" id="JBHRSL010000010">
    <property type="protein sequence ID" value="MFC3052194.1"/>
    <property type="molecule type" value="Genomic_DNA"/>
</dbReference>
<dbReference type="SUPFAM" id="SSF89360">
    <property type="entry name" value="HesB-like domain"/>
    <property type="match status" value="1"/>
</dbReference>
<gene>
    <name evidence="3" type="ORF">ACFOKA_09790</name>
</gene>
<dbReference type="PANTHER" id="PTHR10072">
    <property type="entry name" value="IRON-SULFUR CLUSTER ASSEMBLY PROTEIN"/>
    <property type="match status" value="1"/>
</dbReference>
<feature type="domain" description="Core" evidence="2">
    <location>
        <begin position="5"/>
        <end position="105"/>
    </location>
</feature>
<dbReference type="InterPro" id="IPR035903">
    <property type="entry name" value="HesB-like_dom_sf"/>
</dbReference>
<dbReference type="Gene3D" id="2.60.300.12">
    <property type="entry name" value="HesB-like domain"/>
    <property type="match status" value="1"/>
</dbReference>
<dbReference type="InterPro" id="IPR000361">
    <property type="entry name" value="ATAP_core_dom"/>
</dbReference>
<comment type="caution">
    <text evidence="3">The sequence shown here is derived from an EMBL/GenBank/DDBJ whole genome shotgun (WGS) entry which is preliminary data.</text>
</comment>